<comment type="caution">
    <text evidence="3">The sequence shown here is derived from an EMBL/GenBank/DDBJ whole genome shotgun (WGS) entry which is preliminary data.</text>
</comment>
<dbReference type="AlphaFoldDB" id="A0A423PI00"/>
<reference evidence="3 4" key="1">
    <citation type="submission" date="2013-10" db="EMBL/GenBank/DDBJ databases">
        <title>Salinisphaera halophila YIM 95161 Genome Sequencing.</title>
        <authorList>
            <person name="Lai Q."/>
            <person name="Li C."/>
            <person name="Shao Z."/>
        </authorList>
    </citation>
    <scope>NUCLEOTIDE SEQUENCE [LARGE SCALE GENOMIC DNA]</scope>
    <source>
        <strain evidence="3 4">YIM 95161</strain>
    </source>
</reference>
<evidence type="ECO:0000256" key="2">
    <source>
        <dbReference type="SAM" id="SignalP"/>
    </source>
</evidence>
<dbReference type="Proteomes" id="UP000285123">
    <property type="component" value="Unassembled WGS sequence"/>
</dbReference>
<feature type="compositionally biased region" description="Polar residues" evidence="1">
    <location>
        <begin position="76"/>
        <end position="91"/>
    </location>
</feature>
<feature type="compositionally biased region" description="Polar residues" evidence="1">
    <location>
        <begin position="48"/>
        <end position="58"/>
    </location>
</feature>
<keyword evidence="2" id="KW-0732">Signal</keyword>
<dbReference type="EMBL" id="AYKF01000120">
    <property type="protein sequence ID" value="ROO25184.1"/>
    <property type="molecule type" value="Genomic_DNA"/>
</dbReference>
<feature type="signal peptide" evidence="2">
    <location>
        <begin position="1"/>
        <end position="30"/>
    </location>
</feature>
<evidence type="ECO:0000256" key="1">
    <source>
        <dbReference type="SAM" id="MobiDB-lite"/>
    </source>
</evidence>
<feature type="compositionally biased region" description="Polar residues" evidence="1">
    <location>
        <begin position="125"/>
        <end position="134"/>
    </location>
</feature>
<sequence length="164" mass="17366">MHRPGTTTRNGLIQALLCAATLSVFGTAMAHDHDEASQQPESKELSNEIETYNDNSGSLKEESAARSGMASEDTDTGNPSSSHGESATAEQLSEEVETYNENAGSLKEDSAARTGTLEKSPDPSPQGTSNTAQELSEEVDTYNENAGSLKQDSSADGDMMDEDE</sequence>
<protein>
    <submittedName>
        <fullName evidence="3">Uncharacterized protein</fullName>
    </submittedName>
</protein>
<feature type="chain" id="PRO_5019521163" evidence="2">
    <location>
        <begin position="31"/>
        <end position="164"/>
    </location>
</feature>
<name>A0A423PI00_9GAMM</name>
<gene>
    <name evidence="3" type="ORF">SAHL_14845</name>
</gene>
<evidence type="ECO:0000313" key="4">
    <source>
        <dbReference type="Proteomes" id="UP000285123"/>
    </source>
</evidence>
<feature type="compositionally biased region" description="Basic and acidic residues" evidence="1">
    <location>
        <begin position="31"/>
        <end position="46"/>
    </location>
</feature>
<proteinExistence type="predicted"/>
<feature type="region of interest" description="Disordered" evidence="1">
    <location>
        <begin position="31"/>
        <end position="164"/>
    </location>
</feature>
<evidence type="ECO:0000313" key="3">
    <source>
        <dbReference type="EMBL" id="ROO25184.1"/>
    </source>
</evidence>
<dbReference type="RefSeq" id="WP_123592187.1">
    <property type="nucleotide sequence ID" value="NZ_AYKF01000120.1"/>
</dbReference>
<feature type="compositionally biased region" description="Polar residues" evidence="1">
    <location>
        <begin position="142"/>
        <end position="154"/>
    </location>
</feature>
<accession>A0A423PI00</accession>
<organism evidence="3 4">
    <name type="scientific">Salinisphaera orenii YIM 95161</name>
    <dbReference type="NCBI Taxonomy" id="1051139"/>
    <lineage>
        <taxon>Bacteria</taxon>
        <taxon>Pseudomonadati</taxon>
        <taxon>Pseudomonadota</taxon>
        <taxon>Gammaproteobacteria</taxon>
        <taxon>Salinisphaerales</taxon>
        <taxon>Salinisphaeraceae</taxon>
        <taxon>Salinisphaera</taxon>
    </lineage>
</organism>